<gene>
    <name evidence="2" type="ORF">BGZ95_007374</name>
</gene>
<feature type="compositionally biased region" description="Low complexity" evidence="1">
    <location>
        <begin position="72"/>
        <end position="88"/>
    </location>
</feature>
<sequence>MDEDASEALGDPVDSSKGMLTMEVEPSEEELAHMRSHGPVSGRVTSAAAFLEPKKRLATDSILIPHKTEGISSSSSTNNNNMTAHSSSFQTTPSPERKRSFSISSTGTPGHSHNSHLSDKKGLKREVKIQLLDDMESKPILEEARRASIDQQREAREDKKHPPIS</sequence>
<feature type="region of interest" description="Disordered" evidence="1">
    <location>
        <begin position="1"/>
        <end position="165"/>
    </location>
</feature>
<feature type="compositionally biased region" description="Polar residues" evidence="1">
    <location>
        <begin position="101"/>
        <end position="112"/>
    </location>
</feature>
<reference evidence="2" key="1">
    <citation type="journal article" date="2020" name="Fungal Divers.">
        <title>Resolving the Mortierellaceae phylogeny through synthesis of multi-gene phylogenetics and phylogenomics.</title>
        <authorList>
            <person name="Vandepol N."/>
            <person name="Liber J."/>
            <person name="Desiro A."/>
            <person name="Na H."/>
            <person name="Kennedy M."/>
            <person name="Barry K."/>
            <person name="Grigoriev I.V."/>
            <person name="Miller A.N."/>
            <person name="O'Donnell K."/>
            <person name="Stajich J.E."/>
            <person name="Bonito G."/>
        </authorList>
    </citation>
    <scope>NUCLEOTIDE SEQUENCE</scope>
    <source>
        <strain evidence="2">NRRL 28262</strain>
    </source>
</reference>
<dbReference type="AlphaFoldDB" id="A0AAD4D1X0"/>
<evidence type="ECO:0000313" key="3">
    <source>
        <dbReference type="Proteomes" id="UP001194580"/>
    </source>
</evidence>
<dbReference type="Proteomes" id="UP001194580">
    <property type="component" value="Unassembled WGS sequence"/>
</dbReference>
<feature type="compositionally biased region" description="Basic and acidic residues" evidence="1">
    <location>
        <begin position="135"/>
        <end position="165"/>
    </location>
</feature>
<feature type="compositionally biased region" description="Basic and acidic residues" evidence="1">
    <location>
        <begin position="116"/>
        <end position="128"/>
    </location>
</feature>
<comment type="caution">
    <text evidence="2">The sequence shown here is derived from an EMBL/GenBank/DDBJ whole genome shotgun (WGS) entry which is preliminary data.</text>
</comment>
<keyword evidence="3" id="KW-1185">Reference proteome</keyword>
<accession>A0AAD4D1X0</accession>
<organism evidence="2 3">
    <name type="scientific">Linnemannia exigua</name>
    <dbReference type="NCBI Taxonomy" id="604196"/>
    <lineage>
        <taxon>Eukaryota</taxon>
        <taxon>Fungi</taxon>
        <taxon>Fungi incertae sedis</taxon>
        <taxon>Mucoromycota</taxon>
        <taxon>Mortierellomycotina</taxon>
        <taxon>Mortierellomycetes</taxon>
        <taxon>Mortierellales</taxon>
        <taxon>Mortierellaceae</taxon>
        <taxon>Linnemannia</taxon>
    </lineage>
</organism>
<protein>
    <submittedName>
        <fullName evidence="2">Uncharacterized protein</fullName>
    </submittedName>
</protein>
<evidence type="ECO:0000313" key="2">
    <source>
        <dbReference type="EMBL" id="KAG0249877.1"/>
    </source>
</evidence>
<feature type="non-terminal residue" evidence="2">
    <location>
        <position position="1"/>
    </location>
</feature>
<dbReference type="EMBL" id="JAAAIL010003594">
    <property type="protein sequence ID" value="KAG0249877.1"/>
    <property type="molecule type" value="Genomic_DNA"/>
</dbReference>
<evidence type="ECO:0000256" key="1">
    <source>
        <dbReference type="SAM" id="MobiDB-lite"/>
    </source>
</evidence>
<proteinExistence type="predicted"/>
<name>A0AAD4D1X0_9FUNG</name>